<organism evidence="2 3">
    <name type="scientific">Parabacteroides chartae</name>
    <dbReference type="NCBI Taxonomy" id="1037355"/>
    <lineage>
        <taxon>Bacteria</taxon>
        <taxon>Pseudomonadati</taxon>
        <taxon>Bacteroidota</taxon>
        <taxon>Bacteroidia</taxon>
        <taxon>Bacteroidales</taxon>
        <taxon>Tannerellaceae</taxon>
        <taxon>Parabacteroides</taxon>
    </lineage>
</organism>
<dbReference type="RefSeq" id="WP_079683672.1">
    <property type="nucleotide sequence ID" value="NZ_FUYQ01000015.1"/>
</dbReference>
<evidence type="ECO:0000313" key="3">
    <source>
        <dbReference type="Proteomes" id="UP000190852"/>
    </source>
</evidence>
<evidence type="ECO:0000256" key="1">
    <source>
        <dbReference type="SAM" id="SignalP"/>
    </source>
</evidence>
<gene>
    <name evidence="2" type="ORF">SAMN05660349_02185</name>
</gene>
<reference evidence="3" key="1">
    <citation type="submission" date="2017-02" db="EMBL/GenBank/DDBJ databases">
        <authorList>
            <person name="Varghese N."/>
            <person name="Submissions S."/>
        </authorList>
    </citation>
    <scope>NUCLEOTIDE SEQUENCE [LARGE SCALE GENOMIC DNA]</scope>
    <source>
        <strain evidence="3">DSM 24967</strain>
    </source>
</reference>
<dbReference type="AlphaFoldDB" id="A0A1T5CZN7"/>
<name>A0A1T5CZN7_9BACT</name>
<proteinExistence type="predicted"/>
<keyword evidence="3" id="KW-1185">Reference proteome</keyword>
<evidence type="ECO:0008006" key="4">
    <source>
        <dbReference type="Google" id="ProtNLM"/>
    </source>
</evidence>
<feature type="signal peptide" evidence="1">
    <location>
        <begin position="1"/>
        <end position="23"/>
    </location>
</feature>
<sequence length="223" mass="25373">MKASILYLLFAFTLAPISGTLFAQEAGNRVYLFDSFKPATVKMKNGSKASASFNYDGSKREMVYYDKEQLMVLDGLEQVDTIFIENRKFVPFQQKFREVVPLTEGELQIDWSMKRIFLGKKGAFGQVSHSGTVQNINPGYLTGYLSTQHSNEGSNQVYSTVLKNTYYLVQKSKPRKFNSLKTFMSQFPENQQTQLTDFIKNEKVDFNVPEDVVKLAGFAVTLE</sequence>
<dbReference type="EMBL" id="FUYQ01000015">
    <property type="protein sequence ID" value="SKB64783.1"/>
    <property type="molecule type" value="Genomic_DNA"/>
</dbReference>
<protein>
    <recommendedName>
        <fullName evidence="4">GLPGLI family protein</fullName>
    </recommendedName>
</protein>
<evidence type="ECO:0000313" key="2">
    <source>
        <dbReference type="EMBL" id="SKB64783.1"/>
    </source>
</evidence>
<feature type="chain" id="PRO_5012165358" description="GLPGLI family protein" evidence="1">
    <location>
        <begin position="24"/>
        <end position="223"/>
    </location>
</feature>
<accession>A0A1T5CZN7</accession>
<dbReference type="Proteomes" id="UP000190852">
    <property type="component" value="Unassembled WGS sequence"/>
</dbReference>
<keyword evidence="1" id="KW-0732">Signal</keyword>